<accession>A0A9X3NL55</accession>
<sequence>MTGIAFTPFETRVGTIVRLARQADALGLDRVQVAETPTYNALLVLAEIAAWTASIEVGTLTAQAGVAPAATALQRASRGRLVLGVGPSIGTLSTLRARLDGHVPLALAAHAPEAIRIAGGLADEWAPTPWPRSRLAEGRALLRGGRRPVAPPAAPRPILPPP</sequence>
<feature type="domain" description="Luciferase-like" evidence="2">
    <location>
        <begin position="12"/>
        <end position="89"/>
    </location>
</feature>
<gene>
    <name evidence="3" type="ORF">OJ997_35125</name>
</gene>
<evidence type="ECO:0000313" key="4">
    <source>
        <dbReference type="Proteomes" id="UP001147653"/>
    </source>
</evidence>
<feature type="region of interest" description="Disordered" evidence="1">
    <location>
        <begin position="141"/>
        <end position="162"/>
    </location>
</feature>
<dbReference type="Gene3D" id="3.20.20.30">
    <property type="entry name" value="Luciferase-like domain"/>
    <property type="match status" value="1"/>
</dbReference>
<organism evidence="3 4">
    <name type="scientific">Solirubrobacter phytolaccae</name>
    <dbReference type="NCBI Taxonomy" id="1404360"/>
    <lineage>
        <taxon>Bacteria</taxon>
        <taxon>Bacillati</taxon>
        <taxon>Actinomycetota</taxon>
        <taxon>Thermoleophilia</taxon>
        <taxon>Solirubrobacterales</taxon>
        <taxon>Solirubrobacteraceae</taxon>
        <taxon>Solirubrobacter</taxon>
    </lineage>
</organism>
<evidence type="ECO:0000256" key="1">
    <source>
        <dbReference type="SAM" id="MobiDB-lite"/>
    </source>
</evidence>
<dbReference type="InterPro" id="IPR036661">
    <property type="entry name" value="Luciferase-like_sf"/>
</dbReference>
<keyword evidence="4" id="KW-1185">Reference proteome</keyword>
<proteinExistence type="predicted"/>
<dbReference type="Proteomes" id="UP001147653">
    <property type="component" value="Unassembled WGS sequence"/>
</dbReference>
<feature type="compositionally biased region" description="Pro residues" evidence="1">
    <location>
        <begin position="149"/>
        <end position="162"/>
    </location>
</feature>
<dbReference type="RefSeq" id="WP_270030099.1">
    <property type="nucleotide sequence ID" value="NZ_JAPDDP010000124.1"/>
</dbReference>
<reference evidence="3" key="1">
    <citation type="submission" date="2022-10" db="EMBL/GenBank/DDBJ databases">
        <title>The WGS of Solirubrobacter phytolaccae KCTC 29190.</title>
        <authorList>
            <person name="Jiang Z."/>
        </authorList>
    </citation>
    <scope>NUCLEOTIDE SEQUENCE</scope>
    <source>
        <strain evidence="3">KCTC 29190</strain>
    </source>
</reference>
<dbReference type="SUPFAM" id="SSF51679">
    <property type="entry name" value="Bacterial luciferase-like"/>
    <property type="match status" value="1"/>
</dbReference>
<dbReference type="InterPro" id="IPR011251">
    <property type="entry name" value="Luciferase-like_dom"/>
</dbReference>
<protein>
    <submittedName>
        <fullName evidence="3">LLM class flavin-dependent oxidoreductase</fullName>
    </submittedName>
</protein>
<dbReference type="AlphaFoldDB" id="A0A9X3NL55"/>
<dbReference type="Pfam" id="PF00296">
    <property type="entry name" value="Bac_luciferase"/>
    <property type="match status" value="1"/>
</dbReference>
<comment type="caution">
    <text evidence="3">The sequence shown here is derived from an EMBL/GenBank/DDBJ whole genome shotgun (WGS) entry which is preliminary data.</text>
</comment>
<dbReference type="EMBL" id="JAPDDP010000124">
    <property type="protein sequence ID" value="MDA0185591.1"/>
    <property type="molecule type" value="Genomic_DNA"/>
</dbReference>
<feature type="non-terminal residue" evidence="3">
    <location>
        <position position="162"/>
    </location>
</feature>
<evidence type="ECO:0000259" key="2">
    <source>
        <dbReference type="Pfam" id="PF00296"/>
    </source>
</evidence>
<evidence type="ECO:0000313" key="3">
    <source>
        <dbReference type="EMBL" id="MDA0185591.1"/>
    </source>
</evidence>
<name>A0A9X3NL55_9ACTN</name>
<dbReference type="GO" id="GO:0016705">
    <property type="term" value="F:oxidoreductase activity, acting on paired donors, with incorporation or reduction of molecular oxygen"/>
    <property type="evidence" value="ECO:0007669"/>
    <property type="project" value="InterPro"/>
</dbReference>